<feature type="transmembrane region" description="Helical" evidence="1">
    <location>
        <begin position="139"/>
        <end position="156"/>
    </location>
</feature>
<feature type="transmembrane region" description="Helical" evidence="1">
    <location>
        <begin position="268"/>
        <end position="286"/>
    </location>
</feature>
<feature type="transmembrane region" description="Helical" evidence="1">
    <location>
        <begin position="314"/>
        <end position="337"/>
    </location>
</feature>
<feature type="transmembrane region" description="Helical" evidence="1">
    <location>
        <begin position="397"/>
        <end position="417"/>
    </location>
</feature>
<protein>
    <submittedName>
        <fullName evidence="2">Uncharacterized protein</fullName>
    </submittedName>
</protein>
<keyword evidence="1" id="KW-0812">Transmembrane</keyword>
<sequence>MNKDLNMRSLKIYRVLLRKAQKRETEQNIRISMRFFINLFHEEDKESIIKTLYYAWCFSNALGKLFLFGLFFIINSKLGTGIITVIISTAVCQLIIMINYKKANLNYKKTELEFFCSTLKISNSKKIVTILLEYFESDFLLYIIIYYTSTLIYQVYQSENILLAFINCTMLLVILSGINLYFICSKILKCKLINLLQVSKIFFENIAIKNEESIKLQQKNQSSIRLVIENQFQYYNLNRSNKIFVTFIAGSLIILSFLRYFLNINQNYINIVLFSFYPTLLNMVFIKILSESLLTDDITTANFYFIKRYTAKRYFMNSTFINLIQYTKLIPITWSIINIITNRFSWTSIVFASLSIFQWVGVCLIETKRCYNYEKYDFDDIKLNIQSLMMTNLFEDYCILGLPVIGCSFSILTLYKTNSINEFTLYMSIYTIIILLYSVFKYFREMECRGVRYK</sequence>
<feature type="transmembrane region" description="Helical" evidence="1">
    <location>
        <begin position="343"/>
        <end position="365"/>
    </location>
</feature>
<dbReference type="RefSeq" id="WP_073019116.1">
    <property type="nucleotide sequence ID" value="NZ_FQXU01000006.1"/>
</dbReference>
<feature type="transmembrane region" description="Helical" evidence="1">
    <location>
        <begin position="423"/>
        <end position="443"/>
    </location>
</feature>
<accession>A0A1M5YHM0</accession>
<dbReference type="Proteomes" id="UP000184241">
    <property type="component" value="Unassembled WGS sequence"/>
</dbReference>
<feature type="transmembrane region" description="Helical" evidence="1">
    <location>
        <begin position="162"/>
        <end position="184"/>
    </location>
</feature>
<keyword evidence="1" id="KW-0472">Membrane</keyword>
<gene>
    <name evidence="2" type="ORF">SAMN02745941_02005</name>
</gene>
<proteinExistence type="predicted"/>
<evidence type="ECO:0000256" key="1">
    <source>
        <dbReference type="SAM" id="Phobius"/>
    </source>
</evidence>
<evidence type="ECO:0000313" key="3">
    <source>
        <dbReference type="Proteomes" id="UP000184241"/>
    </source>
</evidence>
<dbReference type="EMBL" id="FQXU01000006">
    <property type="protein sequence ID" value="SHI11496.1"/>
    <property type="molecule type" value="Genomic_DNA"/>
</dbReference>
<evidence type="ECO:0000313" key="2">
    <source>
        <dbReference type="EMBL" id="SHI11496.1"/>
    </source>
</evidence>
<reference evidence="2 3" key="1">
    <citation type="submission" date="2016-11" db="EMBL/GenBank/DDBJ databases">
        <authorList>
            <person name="Jaros S."/>
            <person name="Januszkiewicz K."/>
            <person name="Wedrychowicz H."/>
        </authorList>
    </citation>
    <scope>NUCLEOTIDE SEQUENCE [LARGE SCALE GENOMIC DNA]</scope>
    <source>
        <strain evidence="2 3">DSM 6191</strain>
    </source>
</reference>
<feature type="transmembrane region" description="Helical" evidence="1">
    <location>
        <begin position="243"/>
        <end position="262"/>
    </location>
</feature>
<organism evidence="2 3">
    <name type="scientific">Clostridium intestinale DSM 6191</name>
    <dbReference type="NCBI Taxonomy" id="1121320"/>
    <lineage>
        <taxon>Bacteria</taxon>
        <taxon>Bacillati</taxon>
        <taxon>Bacillota</taxon>
        <taxon>Clostridia</taxon>
        <taxon>Eubacteriales</taxon>
        <taxon>Clostridiaceae</taxon>
        <taxon>Clostridium</taxon>
    </lineage>
</organism>
<dbReference type="AlphaFoldDB" id="A0A1M5YHM0"/>
<name>A0A1M5YHM0_9CLOT</name>
<keyword evidence="1" id="KW-1133">Transmembrane helix</keyword>
<feature type="transmembrane region" description="Helical" evidence="1">
    <location>
        <begin position="53"/>
        <end position="74"/>
    </location>
</feature>
<feature type="transmembrane region" description="Helical" evidence="1">
    <location>
        <begin position="80"/>
        <end position="100"/>
    </location>
</feature>